<keyword evidence="5 9" id="KW-0653">Protein transport</keyword>
<comment type="function">
    <text evidence="9">Essential subunit of the Sec protein translocation channel SecYEG. Clamps together the 2 halves of SecY. May contact the channel plug during translocation.</text>
</comment>
<evidence type="ECO:0000256" key="4">
    <source>
        <dbReference type="ARBA" id="ARBA00022692"/>
    </source>
</evidence>
<gene>
    <name evidence="9 11" type="primary">secE</name>
    <name evidence="11" type="ORF">SAC06_08585</name>
</gene>
<dbReference type="PANTHER" id="PTHR33910:SF1">
    <property type="entry name" value="PROTEIN TRANSLOCASE SUBUNIT SECE"/>
    <property type="match status" value="1"/>
</dbReference>
<keyword evidence="8 9" id="KW-0472">Membrane</keyword>
<evidence type="ECO:0000313" key="11">
    <source>
        <dbReference type="EMBL" id="XBW07691.1"/>
    </source>
</evidence>
<keyword evidence="6 9" id="KW-1133">Transmembrane helix</keyword>
<dbReference type="HAMAP" id="MF_00422">
    <property type="entry name" value="SecE"/>
    <property type="match status" value="1"/>
</dbReference>
<evidence type="ECO:0000256" key="6">
    <source>
        <dbReference type="ARBA" id="ARBA00022989"/>
    </source>
</evidence>
<reference evidence="11" key="1">
    <citation type="submission" date="2023-11" db="EMBL/GenBank/DDBJ databases">
        <title>Scrofimicrobium hongkongense sp. nov., isolated from a patient with peritonitis.</title>
        <authorList>
            <person name="Lao H.Y."/>
            <person name="Wong A.Y.P."/>
            <person name="Ng T.L."/>
            <person name="Wong R.Y.L."/>
            <person name="Yau M.C.Y."/>
            <person name="Lam J.Y.W."/>
            <person name="Siu G.K.H."/>
        </authorList>
    </citation>
    <scope>NUCLEOTIDE SEQUENCE</scope>
    <source>
        <strain evidence="11">R131</strain>
    </source>
</reference>
<evidence type="ECO:0000256" key="10">
    <source>
        <dbReference type="SAM" id="MobiDB-lite"/>
    </source>
</evidence>
<dbReference type="GO" id="GO:0008320">
    <property type="term" value="F:protein transmembrane transporter activity"/>
    <property type="evidence" value="ECO:0007669"/>
    <property type="project" value="UniProtKB-UniRule"/>
</dbReference>
<name>A0AAU7V5I3_9ACTO</name>
<dbReference type="PANTHER" id="PTHR33910">
    <property type="entry name" value="PROTEIN TRANSLOCASE SUBUNIT SECE"/>
    <property type="match status" value="1"/>
</dbReference>
<accession>A0AAU7V5I3</accession>
<dbReference type="GO" id="GO:0009306">
    <property type="term" value="P:protein secretion"/>
    <property type="evidence" value="ECO:0007669"/>
    <property type="project" value="UniProtKB-UniRule"/>
</dbReference>
<evidence type="ECO:0000256" key="3">
    <source>
        <dbReference type="ARBA" id="ARBA00022475"/>
    </source>
</evidence>
<evidence type="ECO:0000256" key="8">
    <source>
        <dbReference type="ARBA" id="ARBA00023136"/>
    </source>
</evidence>
<dbReference type="AlphaFoldDB" id="A0AAU7V5I3"/>
<dbReference type="Pfam" id="PF00584">
    <property type="entry name" value="SecE"/>
    <property type="match status" value="1"/>
</dbReference>
<keyword evidence="7 9" id="KW-0811">Translocation</keyword>
<dbReference type="GO" id="GO:0065002">
    <property type="term" value="P:intracellular protein transmembrane transport"/>
    <property type="evidence" value="ECO:0007669"/>
    <property type="project" value="UniProtKB-UniRule"/>
</dbReference>
<sequence length="97" mass="11262">MTDTANPSEAGKQSADRTKSGATRRRDDESFEHKRNIFQRIALFLREVIGELKKVRYPTMEEWRQYFVVVIVFVAVLMAFTGLVDFIFAKINTLVFV</sequence>
<keyword evidence="4 9" id="KW-0812">Transmembrane</keyword>
<keyword evidence="3 9" id="KW-1003">Cell membrane</keyword>
<dbReference type="InterPro" id="IPR005807">
    <property type="entry name" value="SecE_bac"/>
</dbReference>
<organism evidence="11">
    <name type="scientific">Scrofimicrobium appendicitidis</name>
    <dbReference type="NCBI Taxonomy" id="3079930"/>
    <lineage>
        <taxon>Bacteria</taxon>
        <taxon>Bacillati</taxon>
        <taxon>Actinomycetota</taxon>
        <taxon>Actinomycetes</taxon>
        <taxon>Actinomycetales</taxon>
        <taxon>Actinomycetaceae</taxon>
        <taxon>Scrofimicrobium</taxon>
    </lineage>
</organism>
<comment type="subcellular location">
    <subcellularLocation>
        <location evidence="9">Cell membrane</location>
        <topology evidence="9">Single-pass membrane protein</topology>
    </subcellularLocation>
    <subcellularLocation>
        <location evidence="1">Membrane</location>
    </subcellularLocation>
</comment>
<feature type="region of interest" description="Disordered" evidence="10">
    <location>
        <begin position="1"/>
        <end position="30"/>
    </location>
</feature>
<dbReference type="InterPro" id="IPR001901">
    <property type="entry name" value="Translocase_SecE/Sec61-g"/>
</dbReference>
<evidence type="ECO:0000256" key="1">
    <source>
        <dbReference type="ARBA" id="ARBA00004370"/>
    </source>
</evidence>
<proteinExistence type="inferred from homology"/>
<dbReference type="NCBIfam" id="TIGR00964">
    <property type="entry name" value="secE_bact"/>
    <property type="match status" value="1"/>
</dbReference>
<dbReference type="EMBL" id="CP138335">
    <property type="protein sequence ID" value="XBW07691.1"/>
    <property type="molecule type" value="Genomic_DNA"/>
</dbReference>
<dbReference type="KEGG" id="sapp:SAC06_08585"/>
<dbReference type="RefSeq" id="WP_350257894.1">
    <property type="nucleotide sequence ID" value="NZ_CP138335.1"/>
</dbReference>
<comment type="similarity">
    <text evidence="9">Belongs to the SecE/SEC61-gamma family.</text>
</comment>
<dbReference type="GO" id="GO:0006605">
    <property type="term" value="P:protein targeting"/>
    <property type="evidence" value="ECO:0007669"/>
    <property type="project" value="UniProtKB-UniRule"/>
</dbReference>
<protein>
    <recommendedName>
        <fullName evidence="9">Protein translocase subunit SecE</fullName>
    </recommendedName>
</protein>
<keyword evidence="2 9" id="KW-0813">Transport</keyword>
<evidence type="ECO:0000256" key="7">
    <source>
        <dbReference type="ARBA" id="ARBA00023010"/>
    </source>
</evidence>
<dbReference type="GO" id="GO:0043952">
    <property type="term" value="P:protein transport by the Sec complex"/>
    <property type="evidence" value="ECO:0007669"/>
    <property type="project" value="UniProtKB-UniRule"/>
</dbReference>
<evidence type="ECO:0000256" key="9">
    <source>
        <dbReference type="HAMAP-Rule" id="MF_00422"/>
    </source>
</evidence>
<dbReference type="Gene3D" id="1.20.5.1030">
    <property type="entry name" value="Preprotein translocase secy subunit"/>
    <property type="match status" value="1"/>
</dbReference>
<comment type="subunit">
    <text evidence="9">Component of the Sec protein translocase complex. Heterotrimer consisting of SecY, SecE and SecG subunits. The heterotrimers can form oligomers, although 1 heterotrimer is thought to be able to translocate proteins. Interacts with the ribosome. Interacts with SecDF, and other proteins may be involved. Interacts with SecA.</text>
</comment>
<feature type="compositionally biased region" description="Basic and acidic residues" evidence="10">
    <location>
        <begin position="14"/>
        <end position="30"/>
    </location>
</feature>
<dbReference type="InterPro" id="IPR038379">
    <property type="entry name" value="SecE_sf"/>
</dbReference>
<feature type="transmembrane region" description="Helical" evidence="9">
    <location>
        <begin position="66"/>
        <end position="89"/>
    </location>
</feature>
<dbReference type="GO" id="GO:0005886">
    <property type="term" value="C:plasma membrane"/>
    <property type="evidence" value="ECO:0007669"/>
    <property type="project" value="UniProtKB-SubCell"/>
</dbReference>
<evidence type="ECO:0000256" key="5">
    <source>
        <dbReference type="ARBA" id="ARBA00022927"/>
    </source>
</evidence>
<evidence type="ECO:0000256" key="2">
    <source>
        <dbReference type="ARBA" id="ARBA00022448"/>
    </source>
</evidence>